<name>A0A426TQS5_9CHLR</name>
<dbReference type="PANTHER" id="PTHR34290:SF2">
    <property type="entry name" value="OS04G0668800 PROTEIN"/>
    <property type="match status" value="1"/>
</dbReference>
<dbReference type="Pfam" id="PF04134">
    <property type="entry name" value="DCC1-like"/>
    <property type="match status" value="1"/>
</dbReference>
<sequence>MSERYALLYDGACRICTSQVQTVATYNEAGLLEILDMNDAQAQVRFPQVTPEMAQRELHLVAPDGQLYQGADAVRETLLRLPTLRGLGHLMSLPGVMLFARPIYAWVAANRYLLGGRVADCDDGTCHRDSADR</sequence>
<accession>A0A426TQS5</accession>
<dbReference type="GO" id="GO:0015035">
    <property type="term" value="F:protein-disulfide reductase activity"/>
    <property type="evidence" value="ECO:0007669"/>
    <property type="project" value="InterPro"/>
</dbReference>
<dbReference type="InterPro" id="IPR007263">
    <property type="entry name" value="DCC1-like"/>
</dbReference>
<dbReference type="AlphaFoldDB" id="A0A426TQS5"/>
<gene>
    <name evidence="1" type="ORF">EI684_22465</name>
</gene>
<evidence type="ECO:0000313" key="1">
    <source>
        <dbReference type="EMBL" id="RRR65667.1"/>
    </source>
</evidence>
<dbReference type="Proteomes" id="UP000280307">
    <property type="component" value="Unassembled WGS sequence"/>
</dbReference>
<organism evidence="1 2">
    <name type="scientific">Candidatus Viridilinea halotolerans</name>
    <dbReference type="NCBI Taxonomy" id="2491704"/>
    <lineage>
        <taxon>Bacteria</taxon>
        <taxon>Bacillati</taxon>
        <taxon>Chloroflexota</taxon>
        <taxon>Chloroflexia</taxon>
        <taxon>Chloroflexales</taxon>
        <taxon>Chloroflexineae</taxon>
        <taxon>Oscillochloridaceae</taxon>
        <taxon>Candidatus Viridilinea</taxon>
    </lineage>
</organism>
<dbReference type="InterPro" id="IPR044691">
    <property type="entry name" value="DCC1_Trx"/>
</dbReference>
<protein>
    <submittedName>
        <fullName evidence="1">DUF393 domain-containing protein</fullName>
    </submittedName>
</protein>
<reference evidence="1 2" key="1">
    <citation type="submission" date="2018-12" db="EMBL/GenBank/DDBJ databases">
        <title>Genome Sequence of Candidatus Viridilinea halotolerans isolated from saline sulfide-rich spring.</title>
        <authorList>
            <person name="Grouzdev D.S."/>
            <person name="Burganskaya E.I."/>
            <person name="Krutkina M.S."/>
            <person name="Sukhacheva M.V."/>
            <person name="Gorlenko V.M."/>
        </authorList>
    </citation>
    <scope>NUCLEOTIDE SEQUENCE [LARGE SCALE GENOMIC DNA]</scope>
    <source>
        <strain evidence="1">Chok-6</strain>
    </source>
</reference>
<comment type="caution">
    <text evidence="1">The sequence shown here is derived from an EMBL/GenBank/DDBJ whole genome shotgun (WGS) entry which is preliminary data.</text>
</comment>
<proteinExistence type="predicted"/>
<evidence type="ECO:0000313" key="2">
    <source>
        <dbReference type="Proteomes" id="UP000280307"/>
    </source>
</evidence>
<dbReference type="EMBL" id="RSAS01000924">
    <property type="protein sequence ID" value="RRR65667.1"/>
    <property type="molecule type" value="Genomic_DNA"/>
</dbReference>
<dbReference type="PANTHER" id="PTHR34290">
    <property type="entry name" value="SI:CH73-390P7.2"/>
    <property type="match status" value="1"/>
</dbReference>